<gene>
    <name evidence="4" type="ORF">BAUR9175_01391</name>
    <name evidence="2" type="ORF">BLSMQ_1366</name>
    <name evidence="3" type="ORF">CIK59_17575</name>
</gene>
<dbReference type="InterPro" id="IPR041726">
    <property type="entry name" value="ACAD10_11_N"/>
</dbReference>
<sequence length="344" mass="37880">MTTAPAGFDTRTIGRWISDRFGVTDFDVEVMSIGRSNLTFTITVDGLPRWVIRRPPLGHSGGSAHNVAREGRIMAALGDSTVPVPHIVDIVDDPEVLDVPFVFMEHCPGFAINEPADWARIPDGPGPDDKRSCAFGMIDTLAAIHRVDVDEVGLGDLRRPGGLIERQLRRWLGQVEDITLRDIPIIREVHDALLETMPDPARSPVGLAHGDYKPNNMIFAPEGTVNAVVDWELTAIGEVLTDLGYFIAMLTVPEQYTSIWVPTPELGFPTSDELIDRYQEVSGHEVHDVGYYEAFAMWKLACIREGVYTRLLTGKMGDLDLDPETAGAGVEDLARQALTILEKA</sequence>
<protein>
    <submittedName>
        <fullName evidence="3">Phosphotransferase family protein</fullName>
    </submittedName>
    <submittedName>
        <fullName evidence="4">Predicted kinase, aminoglycoside phosphotransferase (APT) family</fullName>
    </submittedName>
    <submittedName>
        <fullName evidence="2">Putative phosphotransferase</fullName>
    </submittedName>
</protein>
<organism evidence="2 5">
    <name type="scientific">Brevibacterium aurantiacum</name>
    <dbReference type="NCBI Taxonomy" id="273384"/>
    <lineage>
        <taxon>Bacteria</taxon>
        <taxon>Bacillati</taxon>
        <taxon>Actinomycetota</taxon>
        <taxon>Actinomycetes</taxon>
        <taxon>Micrococcales</taxon>
        <taxon>Brevibacteriaceae</taxon>
        <taxon>Brevibacterium</taxon>
    </lineage>
</organism>
<dbReference type="RefSeq" id="WP_009884755.1">
    <property type="nucleotide sequence ID" value="NZ_AAGP01000040.1"/>
</dbReference>
<accession>A0A2A3ZKV1</accession>
<evidence type="ECO:0000313" key="3">
    <source>
        <dbReference type="EMBL" id="PCC52209.1"/>
    </source>
</evidence>
<dbReference type="Gene3D" id="3.90.1200.10">
    <property type="match status" value="1"/>
</dbReference>
<dbReference type="eggNOG" id="COG3173">
    <property type="taxonomic scope" value="Bacteria"/>
</dbReference>
<dbReference type="InterPro" id="IPR011009">
    <property type="entry name" value="Kinase-like_dom_sf"/>
</dbReference>
<evidence type="ECO:0000313" key="6">
    <source>
        <dbReference type="Proteomes" id="UP000217881"/>
    </source>
</evidence>
<keyword evidence="2" id="KW-0808">Transferase</keyword>
<feature type="domain" description="Aminoglycoside phosphotransferase" evidence="1">
    <location>
        <begin position="29"/>
        <end position="254"/>
    </location>
</feature>
<dbReference type="AlphaFoldDB" id="A0A1D7W205"/>
<reference evidence="2" key="1">
    <citation type="submission" date="2016-09" db="EMBL/GenBank/DDBJ databases">
        <title>Complete Genome Sequence of Brevibacterium aurantiacum SMQ-1335.</title>
        <authorList>
            <person name="de Melo A.G."/>
            <person name="Labrie S.J."/>
            <person name="Dumaresq J."/>
            <person name="Roberts R.J."/>
            <person name="Tremblay D.M."/>
            <person name="Moineau S."/>
        </authorList>
    </citation>
    <scope>NUCLEOTIDE SEQUENCE</scope>
    <source>
        <strain evidence="2">SMQ-1335</strain>
    </source>
</reference>
<dbReference type="Proteomes" id="UP000094793">
    <property type="component" value="Chromosome"/>
</dbReference>
<dbReference type="PANTHER" id="PTHR47829:SF1">
    <property type="entry name" value="HAD FAMILY PHOSPHATASE"/>
    <property type="match status" value="1"/>
</dbReference>
<reference evidence="7" key="5">
    <citation type="submission" date="2017-03" db="EMBL/GenBank/DDBJ databases">
        <authorList>
            <person name="Monnet C."/>
        </authorList>
    </citation>
    <scope>NUCLEOTIDE SEQUENCE [LARGE SCALE GENOMIC DNA]</scope>
    <source>
        <strain evidence="7">ATCC 9175</strain>
    </source>
</reference>
<dbReference type="EMBL" id="FXZB01000008">
    <property type="protein sequence ID" value="SMX75299.1"/>
    <property type="molecule type" value="Genomic_DNA"/>
</dbReference>
<dbReference type="Gene3D" id="3.30.200.20">
    <property type="entry name" value="Phosphorylase Kinase, domain 1"/>
    <property type="match status" value="1"/>
</dbReference>
<reference evidence="3 6" key="3">
    <citation type="journal article" date="2017" name="Elife">
        <title>Extensive horizontal gene transfer in cheese-associated bacteria.</title>
        <authorList>
            <person name="Bonham K.S."/>
            <person name="Wolfe B.E."/>
            <person name="Dutton R.J."/>
        </authorList>
    </citation>
    <scope>NUCLEOTIDE SEQUENCE [LARGE SCALE GENOMIC DNA]</scope>
    <source>
        <strain evidence="3 6">738_8</strain>
    </source>
</reference>
<reference evidence="5" key="2">
    <citation type="submission" date="2016-09" db="EMBL/GenBank/DDBJ databases">
        <title>Complete Genome Sequence of Brevibacterium linens SMQ-1335.</title>
        <authorList>
            <person name="de Melo A.G."/>
            <person name="Labrie S.J."/>
            <person name="Dumaresq J."/>
            <person name="Roberts R.J."/>
            <person name="Tremblay D.M."/>
            <person name="Moineau S."/>
        </authorList>
    </citation>
    <scope>NUCLEOTIDE SEQUENCE [LARGE SCALE GENOMIC DNA]</scope>
    <source>
        <strain evidence="5">SMQ-1335</strain>
    </source>
</reference>
<dbReference type="Pfam" id="PF01636">
    <property type="entry name" value="APH"/>
    <property type="match status" value="1"/>
</dbReference>
<reference evidence="4" key="4">
    <citation type="submission" date="2017-03" db="EMBL/GenBank/DDBJ databases">
        <authorList>
            <person name="Afonso C.L."/>
            <person name="Miller P.J."/>
            <person name="Scott M.A."/>
            <person name="Spackman E."/>
            <person name="Goraichik I."/>
            <person name="Dimitrov K.M."/>
            <person name="Suarez D.L."/>
            <person name="Swayne D.E."/>
        </authorList>
    </citation>
    <scope>NUCLEOTIDE SEQUENCE [LARGE SCALE GENOMIC DNA]</scope>
    <source>
        <strain evidence="4">ATCC 9175</strain>
    </source>
</reference>
<keyword evidence="4" id="KW-0418">Kinase</keyword>
<dbReference type="Proteomes" id="UP000217881">
    <property type="component" value="Unassembled WGS sequence"/>
</dbReference>
<evidence type="ECO:0000313" key="2">
    <source>
        <dbReference type="EMBL" id="AOP53076.1"/>
    </source>
</evidence>
<proteinExistence type="predicted"/>
<dbReference type="CDD" id="cd05154">
    <property type="entry name" value="ACAD10_11_N-like"/>
    <property type="match status" value="1"/>
</dbReference>
<name>A0A1D7W205_BREAU</name>
<keyword evidence="7" id="KW-1185">Reference proteome</keyword>
<evidence type="ECO:0000259" key="1">
    <source>
        <dbReference type="Pfam" id="PF01636"/>
    </source>
</evidence>
<dbReference type="Proteomes" id="UP000234525">
    <property type="component" value="Unassembled WGS sequence"/>
</dbReference>
<dbReference type="EMBL" id="NRHA01000025">
    <property type="protein sequence ID" value="PCC52209.1"/>
    <property type="molecule type" value="Genomic_DNA"/>
</dbReference>
<dbReference type="EMBL" id="CP017150">
    <property type="protein sequence ID" value="AOP53076.1"/>
    <property type="molecule type" value="Genomic_DNA"/>
</dbReference>
<dbReference type="GO" id="GO:0016301">
    <property type="term" value="F:kinase activity"/>
    <property type="evidence" value="ECO:0007669"/>
    <property type="project" value="UniProtKB-KW"/>
</dbReference>
<evidence type="ECO:0000313" key="4">
    <source>
        <dbReference type="EMBL" id="SMX75299.1"/>
    </source>
</evidence>
<accession>A0A2H1IJC0</accession>
<dbReference type="InterPro" id="IPR052898">
    <property type="entry name" value="ACAD10-like"/>
</dbReference>
<accession>A0A1D7W205</accession>
<evidence type="ECO:0000313" key="5">
    <source>
        <dbReference type="Proteomes" id="UP000094793"/>
    </source>
</evidence>
<dbReference type="PANTHER" id="PTHR47829">
    <property type="entry name" value="HYDROLASE, PUTATIVE (AFU_ORTHOLOGUE AFUA_1G12880)-RELATED"/>
    <property type="match status" value="1"/>
</dbReference>
<evidence type="ECO:0000313" key="7">
    <source>
        <dbReference type="Proteomes" id="UP000234525"/>
    </source>
</evidence>
<dbReference type="InterPro" id="IPR002575">
    <property type="entry name" value="Aminoglycoside_PTrfase"/>
</dbReference>
<dbReference type="PATRIC" id="fig|1703.10.peg.1400"/>
<dbReference type="KEGG" id="blin:BLSMQ_1366"/>
<dbReference type="SUPFAM" id="SSF56112">
    <property type="entry name" value="Protein kinase-like (PK-like)"/>
    <property type="match status" value="1"/>
</dbReference>